<sequence>MISINDVDCEFLWNGSNSEFTEDVKKCWNSMSEQERSKYFTTNNDRIHINATEVLDDLFEQLENNYGVEDMYLGLLNDTTDDFVKRFQKILDEICEFHSAKFVTLADEIDPAIDLEEVEK</sequence>
<keyword evidence="1" id="KW-0238">DNA-binding</keyword>
<reference evidence="1" key="1">
    <citation type="journal article" date="2021" name="Proc. Natl. Acad. Sci. U.S.A.">
        <title>A Catalog of Tens of Thousands of Viruses from Human Metagenomes Reveals Hidden Associations with Chronic Diseases.</title>
        <authorList>
            <person name="Tisza M.J."/>
            <person name="Buck C.B."/>
        </authorList>
    </citation>
    <scope>NUCLEOTIDE SEQUENCE</scope>
    <source>
        <strain evidence="1">CtFNZ2</strain>
    </source>
</reference>
<protein>
    <submittedName>
        <fullName evidence="1">DNA-binding protein</fullName>
    </submittedName>
</protein>
<name>A0A8S5LA81_9CAUD</name>
<organism evidence="1">
    <name type="scientific">Siphoviridae sp. ctFNZ2</name>
    <dbReference type="NCBI Taxonomy" id="2823572"/>
    <lineage>
        <taxon>Viruses</taxon>
        <taxon>Duplodnaviria</taxon>
        <taxon>Heunggongvirae</taxon>
        <taxon>Uroviricota</taxon>
        <taxon>Caudoviricetes</taxon>
    </lineage>
</organism>
<evidence type="ECO:0000313" key="1">
    <source>
        <dbReference type="EMBL" id="DAD66859.1"/>
    </source>
</evidence>
<accession>A0A8S5LA81</accession>
<dbReference type="EMBL" id="BK014663">
    <property type="protein sequence ID" value="DAD66859.1"/>
    <property type="molecule type" value="Genomic_DNA"/>
</dbReference>
<dbReference type="GO" id="GO:0003677">
    <property type="term" value="F:DNA binding"/>
    <property type="evidence" value="ECO:0007669"/>
    <property type="project" value="UniProtKB-KW"/>
</dbReference>
<proteinExistence type="predicted"/>